<reference evidence="4 5" key="1">
    <citation type="submission" date="2018-09" db="EMBL/GenBank/DDBJ databases">
        <authorList>
            <person name="Wang Z."/>
        </authorList>
    </citation>
    <scope>NUCLEOTIDE SEQUENCE [LARGE SCALE GENOMIC DNA]</scope>
    <source>
        <strain evidence="4 5">ALS 81</strain>
    </source>
</reference>
<dbReference type="PANTHER" id="PTHR43542">
    <property type="entry name" value="METHYLTRANSFERASE"/>
    <property type="match status" value="1"/>
</dbReference>
<dbReference type="EC" id="2.1.1.171" evidence="3"/>
<name>A0A420ELL3_9ALTE</name>
<keyword evidence="5" id="KW-1185">Reference proteome</keyword>
<protein>
    <recommendedName>
        <fullName evidence="3">Ribosomal RNA small subunit methyltransferase D</fullName>
        <ecNumber evidence="3">2.1.1.171</ecNumber>
    </recommendedName>
</protein>
<dbReference type="AlphaFoldDB" id="A0A420ELL3"/>
<dbReference type="SUPFAM" id="SSF53335">
    <property type="entry name" value="S-adenosyl-L-methionine-dependent methyltransferases"/>
    <property type="match status" value="1"/>
</dbReference>
<evidence type="ECO:0000313" key="4">
    <source>
        <dbReference type="EMBL" id="RKF21573.1"/>
    </source>
</evidence>
<proteinExistence type="inferred from homology"/>
<evidence type="ECO:0000256" key="3">
    <source>
        <dbReference type="PIRNR" id="PIRNR004553"/>
    </source>
</evidence>
<comment type="similarity">
    <text evidence="3">Belongs to the methyltransferase superfamily. RsmD family.</text>
</comment>
<dbReference type="OrthoDB" id="9803017at2"/>
<evidence type="ECO:0000256" key="2">
    <source>
        <dbReference type="ARBA" id="ARBA00022679"/>
    </source>
</evidence>
<dbReference type="EMBL" id="RAQO01000002">
    <property type="protein sequence ID" value="RKF21573.1"/>
    <property type="molecule type" value="Genomic_DNA"/>
</dbReference>
<comment type="caution">
    <text evidence="4">The sequence shown here is derived from an EMBL/GenBank/DDBJ whole genome shotgun (WGS) entry which is preliminary data.</text>
</comment>
<dbReference type="CDD" id="cd02440">
    <property type="entry name" value="AdoMet_MTases"/>
    <property type="match status" value="1"/>
</dbReference>
<comment type="function">
    <text evidence="3">Specifically methylates the guanine in position 966 of 16S rRNA in the assembled 30S particle.</text>
</comment>
<dbReference type="InterPro" id="IPR004398">
    <property type="entry name" value="RNA_MeTrfase_RsmD"/>
</dbReference>
<gene>
    <name evidence="4" type="primary">rsmD</name>
    <name evidence="4" type="ORF">DBZ36_02315</name>
</gene>
<dbReference type="PANTHER" id="PTHR43542:SF1">
    <property type="entry name" value="METHYLTRANSFERASE"/>
    <property type="match status" value="1"/>
</dbReference>
<dbReference type="InterPro" id="IPR029063">
    <property type="entry name" value="SAM-dependent_MTases_sf"/>
</dbReference>
<dbReference type="Pfam" id="PF03602">
    <property type="entry name" value="Cons_hypoth95"/>
    <property type="match status" value="1"/>
</dbReference>
<dbReference type="Proteomes" id="UP000286482">
    <property type="component" value="Unassembled WGS sequence"/>
</dbReference>
<dbReference type="GO" id="GO:0052913">
    <property type="term" value="F:16S rRNA (guanine(966)-N(2))-methyltransferase activity"/>
    <property type="evidence" value="ECO:0007669"/>
    <property type="project" value="UniProtKB-EC"/>
</dbReference>
<keyword evidence="3" id="KW-0698">rRNA processing</keyword>
<dbReference type="NCBIfam" id="TIGR00095">
    <property type="entry name" value="16S rRNA (guanine(966)-N(2))-methyltransferase RsmD"/>
    <property type="match status" value="1"/>
</dbReference>
<dbReference type="Gene3D" id="3.40.50.150">
    <property type="entry name" value="Vaccinia Virus protein VP39"/>
    <property type="match status" value="1"/>
</dbReference>
<sequence length="199" mass="22129">MPKSIVKSSAQKTAASGQIRIISGQYRGRKLPVADAQGLRPTTDRIKETVFNWLNMDLPDSQCLDLFAGSGGLGLEAVSRFAAHVDACELSPKIAALLRDNAKRLSLDPKRYQVHQIDALAFLARPTTTLYDIVFIDPPFRQGLVSSSCELLNNHLQEKALIYIEHESDLKDWITPSTWTQLKTKTAGQVTFSLYQNVN</sequence>
<dbReference type="PIRSF" id="PIRSF004553">
    <property type="entry name" value="CHP00095"/>
    <property type="match status" value="1"/>
</dbReference>
<keyword evidence="3" id="KW-0949">S-adenosyl-L-methionine</keyword>
<organism evidence="4 5">
    <name type="scientific">Alginatibacterium sediminis</name>
    <dbReference type="NCBI Taxonomy" id="2164068"/>
    <lineage>
        <taxon>Bacteria</taxon>
        <taxon>Pseudomonadati</taxon>
        <taxon>Pseudomonadota</taxon>
        <taxon>Gammaproteobacteria</taxon>
        <taxon>Alteromonadales</taxon>
        <taxon>Alteromonadaceae</taxon>
        <taxon>Alginatibacterium</taxon>
    </lineage>
</organism>
<accession>A0A420ELL3</accession>
<evidence type="ECO:0000313" key="5">
    <source>
        <dbReference type="Proteomes" id="UP000286482"/>
    </source>
</evidence>
<keyword evidence="2 3" id="KW-0808">Transferase</keyword>
<evidence type="ECO:0000256" key="1">
    <source>
        <dbReference type="ARBA" id="ARBA00022603"/>
    </source>
</evidence>
<comment type="catalytic activity">
    <reaction evidence="3">
        <text>guanosine(966) in 16S rRNA + S-adenosyl-L-methionine = N(2)-methylguanosine(966) in 16S rRNA + S-adenosyl-L-homocysteine + H(+)</text>
        <dbReference type="Rhea" id="RHEA:23548"/>
        <dbReference type="Rhea" id="RHEA-COMP:10211"/>
        <dbReference type="Rhea" id="RHEA-COMP:10212"/>
        <dbReference type="ChEBI" id="CHEBI:15378"/>
        <dbReference type="ChEBI" id="CHEBI:57856"/>
        <dbReference type="ChEBI" id="CHEBI:59789"/>
        <dbReference type="ChEBI" id="CHEBI:74269"/>
        <dbReference type="ChEBI" id="CHEBI:74481"/>
        <dbReference type="EC" id="2.1.1.171"/>
    </reaction>
</comment>
<keyword evidence="1 3" id="KW-0489">Methyltransferase</keyword>